<reference evidence="1 2" key="1">
    <citation type="submission" date="2016-06" db="EMBL/GenBank/DDBJ databases">
        <title>Living apart together: crosstalk between the core and supernumerary genomes in a fungal plant pathogen.</title>
        <authorList>
            <person name="Vanheule A."/>
            <person name="Audenaert K."/>
            <person name="Warris S."/>
            <person name="Van De Geest H."/>
            <person name="Schijlen E."/>
            <person name="Hofte M."/>
            <person name="De Saeger S."/>
            <person name="Haesaert G."/>
            <person name="Waalwijk C."/>
            <person name="Van Der Lee T."/>
        </authorList>
    </citation>
    <scope>NUCLEOTIDE SEQUENCE [LARGE SCALE GENOMIC DNA]</scope>
    <source>
        <strain evidence="1 2">2516</strain>
    </source>
</reference>
<proteinExistence type="predicted"/>
<gene>
    <name evidence="1" type="ORF">FPOA_11807</name>
</gene>
<dbReference type="Proteomes" id="UP000091967">
    <property type="component" value="Unassembled WGS sequence"/>
</dbReference>
<dbReference type="AlphaFoldDB" id="A0A1B8AI85"/>
<dbReference type="OMA" id="NFQVIER"/>
<evidence type="ECO:0000313" key="2">
    <source>
        <dbReference type="Proteomes" id="UP000091967"/>
    </source>
</evidence>
<protein>
    <submittedName>
        <fullName evidence="1">Uncharacterized protein</fullName>
    </submittedName>
</protein>
<keyword evidence="2" id="KW-1185">Reference proteome</keyword>
<dbReference type="EMBL" id="LYXU01000004">
    <property type="protein sequence ID" value="OBS20086.1"/>
    <property type="molecule type" value="Genomic_DNA"/>
</dbReference>
<comment type="caution">
    <text evidence="1">The sequence shown here is derived from an EMBL/GenBank/DDBJ whole genome shotgun (WGS) entry which is preliminary data.</text>
</comment>
<accession>A0A1B8AI85</accession>
<name>A0A1B8AI85_FUSPO</name>
<sequence length="67" mass="7968">METQFLPFDYGNKRKLEEKLAEILGAGNFQVIERMSNQWKVLVSQRLNSTQIEDIRLSMRRHYLPTV</sequence>
<evidence type="ECO:0000313" key="1">
    <source>
        <dbReference type="EMBL" id="OBS20086.1"/>
    </source>
</evidence>
<organism evidence="1 2">
    <name type="scientific">Fusarium poae</name>
    <dbReference type="NCBI Taxonomy" id="36050"/>
    <lineage>
        <taxon>Eukaryota</taxon>
        <taxon>Fungi</taxon>
        <taxon>Dikarya</taxon>
        <taxon>Ascomycota</taxon>
        <taxon>Pezizomycotina</taxon>
        <taxon>Sordariomycetes</taxon>
        <taxon>Hypocreomycetidae</taxon>
        <taxon>Hypocreales</taxon>
        <taxon>Nectriaceae</taxon>
        <taxon>Fusarium</taxon>
    </lineage>
</organism>